<accession>A0A5K0U8H2</accession>
<dbReference type="Gene3D" id="3.90.1140.10">
    <property type="entry name" value="Cyclic phosphodiesterase"/>
    <property type="match status" value="1"/>
</dbReference>
<gene>
    <name evidence="1" type="ORF">YASMINEVIRUS_558</name>
</gene>
<sequence length="178" mass="20297">MRNSWLSFTLPDDLRNLLHEVARKLSNSTKFSPMALDDLHMTAVFMGKSYREKDRDVLFEIIASHKLSGRFTFDKLIFFPPSKNNLIVALFKAPVDLMNRVCQLKKDIKEKLGYDVPVSELTQHFIPHVTLGKLNLTKYEVSELIKLDILQKMGEASFKNGASFEVNTDEPLYLCGGA</sequence>
<reference evidence="1 2" key="1">
    <citation type="submission" date="2018-10" db="EMBL/GenBank/DDBJ databases">
        <authorList>
            <consortium name="IHU Genomes"/>
        </authorList>
    </citation>
    <scope>NUCLEOTIDE SEQUENCE [LARGE SCALE GENOMIC DNA]</scope>
    <source>
        <strain evidence="1 2">A1</strain>
    </source>
</reference>
<proteinExistence type="predicted"/>
<dbReference type="Proteomes" id="UP000594342">
    <property type="component" value="Unassembled WGS sequence"/>
</dbReference>
<keyword evidence="2" id="KW-1185">Reference proteome</keyword>
<evidence type="ECO:0000313" key="2">
    <source>
        <dbReference type="Proteomes" id="UP000594342"/>
    </source>
</evidence>
<comment type="caution">
    <text evidence="1">The sequence shown here is derived from an EMBL/GenBank/DDBJ whole genome shotgun (WGS) entry which is preliminary data.</text>
</comment>
<dbReference type="SUPFAM" id="SSF55144">
    <property type="entry name" value="LigT-like"/>
    <property type="match status" value="1"/>
</dbReference>
<protein>
    <submittedName>
        <fullName evidence="1">Uncharacterized protein</fullName>
    </submittedName>
</protein>
<evidence type="ECO:0000313" key="1">
    <source>
        <dbReference type="EMBL" id="VBB18095.1"/>
    </source>
</evidence>
<name>A0A5K0U8H2_9VIRU</name>
<dbReference type="InterPro" id="IPR009097">
    <property type="entry name" value="Cyclic_Pdiesterase"/>
</dbReference>
<organism evidence="1 2">
    <name type="scientific">Yasminevirus sp. GU-2018</name>
    <dbReference type="NCBI Taxonomy" id="2420051"/>
    <lineage>
        <taxon>Viruses</taxon>
        <taxon>Varidnaviria</taxon>
        <taxon>Bamfordvirae</taxon>
        <taxon>Nucleocytoviricota</taxon>
        <taxon>Megaviricetes</taxon>
        <taxon>Imitervirales</taxon>
        <taxon>Mimiviridae</taxon>
        <taxon>Klosneuvirinae</taxon>
        <taxon>Yasminevirus</taxon>
        <taxon>Yasminevirus saudimassiliense</taxon>
    </lineage>
</organism>
<dbReference type="EMBL" id="UPSH01000001">
    <property type="protein sequence ID" value="VBB18095.1"/>
    <property type="molecule type" value="Genomic_DNA"/>
</dbReference>